<dbReference type="PANTHER" id="PTHR46991">
    <property type="entry name" value="23.5 KDA HEAT SHOCK PROTEIN, MITOCHONDRIAL"/>
    <property type="match status" value="1"/>
</dbReference>
<reference evidence="2 3" key="1">
    <citation type="journal article" date="2020" name="BMC Genomics">
        <title>Intraspecific diversification of the crop wild relative Brassica cretica Lam. using demographic model selection.</title>
        <authorList>
            <person name="Kioukis A."/>
            <person name="Michalopoulou V.A."/>
            <person name="Briers L."/>
            <person name="Pirintsos S."/>
            <person name="Studholme D.J."/>
            <person name="Pavlidis P."/>
            <person name="Sarris P.F."/>
        </authorList>
    </citation>
    <scope>NUCLEOTIDE SEQUENCE [LARGE SCALE GENOMIC DNA]</scope>
    <source>
        <strain evidence="3">cv. PFS-1207/04</strain>
    </source>
</reference>
<keyword evidence="3" id="KW-1185">Reference proteome</keyword>
<dbReference type="PANTHER" id="PTHR46991:SF17">
    <property type="entry name" value="SHSP DOMAIN-CONTAINING PROTEIN"/>
    <property type="match status" value="1"/>
</dbReference>
<feature type="region of interest" description="Disordered" evidence="1">
    <location>
        <begin position="1"/>
        <end position="24"/>
    </location>
</feature>
<evidence type="ECO:0000313" key="3">
    <source>
        <dbReference type="Proteomes" id="UP000266723"/>
    </source>
</evidence>
<evidence type="ECO:0000256" key="1">
    <source>
        <dbReference type="SAM" id="MobiDB-lite"/>
    </source>
</evidence>
<evidence type="ECO:0008006" key="4">
    <source>
        <dbReference type="Google" id="ProtNLM"/>
    </source>
</evidence>
<name>A0ABQ7EDU2_BRACR</name>
<organism evidence="2 3">
    <name type="scientific">Brassica cretica</name>
    <name type="common">Mustard</name>
    <dbReference type="NCBI Taxonomy" id="69181"/>
    <lineage>
        <taxon>Eukaryota</taxon>
        <taxon>Viridiplantae</taxon>
        <taxon>Streptophyta</taxon>
        <taxon>Embryophyta</taxon>
        <taxon>Tracheophyta</taxon>
        <taxon>Spermatophyta</taxon>
        <taxon>Magnoliopsida</taxon>
        <taxon>eudicotyledons</taxon>
        <taxon>Gunneridae</taxon>
        <taxon>Pentapetalae</taxon>
        <taxon>rosids</taxon>
        <taxon>malvids</taxon>
        <taxon>Brassicales</taxon>
        <taxon>Brassicaceae</taxon>
        <taxon>Brassiceae</taxon>
        <taxon>Brassica</taxon>
    </lineage>
</organism>
<dbReference type="EMBL" id="QGKV02000299">
    <property type="protein sequence ID" value="KAF3594785.1"/>
    <property type="molecule type" value="Genomic_DNA"/>
</dbReference>
<protein>
    <recommendedName>
        <fullName evidence="4">SHSP domain-containing protein</fullName>
    </recommendedName>
</protein>
<sequence length="99" mass="10481">MCGADPELTGQTVQPHPGLTQGPASDYEYKQLLEGSVYVRLDMPGVSEDNVNINIDDLDSGGRSYSAVAALRGPSACTFTPPQESNVENGVVCLFIHPA</sequence>
<proteinExistence type="predicted"/>
<comment type="caution">
    <text evidence="2">The sequence shown here is derived from an EMBL/GenBank/DDBJ whole genome shotgun (WGS) entry which is preliminary data.</text>
</comment>
<dbReference type="Proteomes" id="UP000266723">
    <property type="component" value="Unassembled WGS sequence"/>
</dbReference>
<evidence type="ECO:0000313" key="2">
    <source>
        <dbReference type="EMBL" id="KAF3594785.1"/>
    </source>
</evidence>
<gene>
    <name evidence="2" type="ORF">DY000_02026650</name>
</gene>
<dbReference type="InterPro" id="IPR044656">
    <property type="entry name" value="HSP14.7/HSP23.5/HSP23.6-like"/>
</dbReference>
<dbReference type="CDD" id="cd06464">
    <property type="entry name" value="ACD_sHsps-like"/>
    <property type="match status" value="1"/>
</dbReference>
<accession>A0ABQ7EDU2</accession>